<dbReference type="PRINTS" id="PR00039">
    <property type="entry name" value="HTHLYSR"/>
</dbReference>
<dbReference type="GO" id="GO:0003677">
    <property type="term" value="F:DNA binding"/>
    <property type="evidence" value="ECO:0007669"/>
    <property type="project" value="UniProtKB-KW"/>
</dbReference>
<dbReference type="PROSITE" id="PS50931">
    <property type="entry name" value="HTH_LYSR"/>
    <property type="match status" value="1"/>
</dbReference>
<dbReference type="PANTHER" id="PTHR30346:SF28">
    <property type="entry name" value="HTH-TYPE TRANSCRIPTIONAL REGULATOR CYNR"/>
    <property type="match status" value="1"/>
</dbReference>
<evidence type="ECO:0000256" key="4">
    <source>
        <dbReference type="ARBA" id="ARBA00023163"/>
    </source>
</evidence>
<sequence>MIRYLKTFVTAAETASFSAAGARLGLTQSAVSAQIQRLEDDLGCQLFERTGRAVTLSDDGRRLLAQARGIVGAYRAMRGEAGQHGVQAAVAPIDLGAILTVQMGVLPGAVRRWWARGAPPHLNIVPGMSVQLLGQIDARELDVAVVIKPRLGIPSDLKWLTLMHEHYVAIAPKSARGELGDWARDLPFLRYNRRSYGGYLVDTFLRRHKVWVRDGVELDEPEVILRMVRQRLGWSIVPSSLIGAARAAGVRSLPLPGAPLLREIGVLARQSALKRAPVASLVECLVEEAGALAAG</sequence>
<keyword evidence="2" id="KW-0805">Transcription regulation</keyword>
<dbReference type="Pfam" id="PF03466">
    <property type="entry name" value="LysR_substrate"/>
    <property type="match status" value="1"/>
</dbReference>
<dbReference type="Pfam" id="PF00126">
    <property type="entry name" value="HTH_1"/>
    <property type="match status" value="1"/>
</dbReference>
<name>A0A5E4WK47_9BURK</name>
<evidence type="ECO:0000256" key="2">
    <source>
        <dbReference type="ARBA" id="ARBA00023015"/>
    </source>
</evidence>
<dbReference type="Gene3D" id="1.10.10.10">
    <property type="entry name" value="Winged helix-like DNA-binding domain superfamily/Winged helix DNA-binding domain"/>
    <property type="match status" value="1"/>
</dbReference>
<comment type="similarity">
    <text evidence="1">Belongs to the LysR transcriptional regulatory family.</text>
</comment>
<dbReference type="SUPFAM" id="SSF53850">
    <property type="entry name" value="Periplasmic binding protein-like II"/>
    <property type="match status" value="1"/>
</dbReference>
<gene>
    <name evidence="6" type="ORF">PTE30175_03202</name>
</gene>
<dbReference type="InterPro" id="IPR000847">
    <property type="entry name" value="LysR_HTH_N"/>
</dbReference>
<evidence type="ECO:0000313" key="6">
    <source>
        <dbReference type="EMBL" id="VVE23970.1"/>
    </source>
</evidence>
<dbReference type="InterPro" id="IPR036390">
    <property type="entry name" value="WH_DNA-bd_sf"/>
</dbReference>
<dbReference type="FunFam" id="1.10.10.10:FF:000001">
    <property type="entry name" value="LysR family transcriptional regulator"/>
    <property type="match status" value="1"/>
</dbReference>
<organism evidence="6 7">
    <name type="scientific">Pandoraea terrae</name>
    <dbReference type="NCBI Taxonomy" id="1537710"/>
    <lineage>
        <taxon>Bacteria</taxon>
        <taxon>Pseudomonadati</taxon>
        <taxon>Pseudomonadota</taxon>
        <taxon>Betaproteobacteria</taxon>
        <taxon>Burkholderiales</taxon>
        <taxon>Burkholderiaceae</taxon>
        <taxon>Pandoraea</taxon>
    </lineage>
</organism>
<dbReference type="GO" id="GO:0032993">
    <property type="term" value="C:protein-DNA complex"/>
    <property type="evidence" value="ECO:0007669"/>
    <property type="project" value="TreeGrafter"/>
</dbReference>
<dbReference type="OrthoDB" id="9803735at2"/>
<accession>A0A5E4WK47</accession>
<feature type="domain" description="HTH lysR-type" evidence="5">
    <location>
        <begin position="1"/>
        <end position="57"/>
    </location>
</feature>
<keyword evidence="7" id="KW-1185">Reference proteome</keyword>
<evidence type="ECO:0000259" key="5">
    <source>
        <dbReference type="PROSITE" id="PS50931"/>
    </source>
</evidence>
<keyword evidence="4" id="KW-0804">Transcription</keyword>
<dbReference type="PANTHER" id="PTHR30346">
    <property type="entry name" value="TRANSCRIPTIONAL DUAL REGULATOR HCAR-RELATED"/>
    <property type="match status" value="1"/>
</dbReference>
<reference evidence="6 7" key="1">
    <citation type="submission" date="2019-08" db="EMBL/GenBank/DDBJ databases">
        <authorList>
            <person name="Peeters C."/>
        </authorList>
    </citation>
    <scope>NUCLEOTIDE SEQUENCE [LARGE SCALE GENOMIC DNA]</scope>
    <source>
        <strain evidence="6 7">LMG 30175</strain>
    </source>
</reference>
<keyword evidence="3" id="KW-0238">DNA-binding</keyword>
<dbReference type="Gene3D" id="3.40.190.10">
    <property type="entry name" value="Periplasmic binding protein-like II"/>
    <property type="match status" value="2"/>
</dbReference>
<dbReference type="GO" id="GO:0003700">
    <property type="term" value="F:DNA-binding transcription factor activity"/>
    <property type="evidence" value="ECO:0007669"/>
    <property type="project" value="InterPro"/>
</dbReference>
<dbReference type="RefSeq" id="WP_150698050.1">
    <property type="nucleotide sequence ID" value="NZ_CABPRZ010000013.1"/>
</dbReference>
<dbReference type="SUPFAM" id="SSF46785">
    <property type="entry name" value="Winged helix' DNA-binding domain"/>
    <property type="match status" value="1"/>
</dbReference>
<evidence type="ECO:0000313" key="7">
    <source>
        <dbReference type="Proteomes" id="UP000414233"/>
    </source>
</evidence>
<dbReference type="InterPro" id="IPR036388">
    <property type="entry name" value="WH-like_DNA-bd_sf"/>
</dbReference>
<evidence type="ECO:0000256" key="3">
    <source>
        <dbReference type="ARBA" id="ARBA00023125"/>
    </source>
</evidence>
<dbReference type="Proteomes" id="UP000414233">
    <property type="component" value="Unassembled WGS sequence"/>
</dbReference>
<evidence type="ECO:0000256" key="1">
    <source>
        <dbReference type="ARBA" id="ARBA00009437"/>
    </source>
</evidence>
<dbReference type="InterPro" id="IPR005119">
    <property type="entry name" value="LysR_subst-bd"/>
</dbReference>
<dbReference type="EMBL" id="CABPRZ010000013">
    <property type="protein sequence ID" value="VVE23970.1"/>
    <property type="molecule type" value="Genomic_DNA"/>
</dbReference>
<proteinExistence type="inferred from homology"/>
<dbReference type="AlphaFoldDB" id="A0A5E4WK47"/>
<protein>
    <submittedName>
        <fullName evidence="6">LysR family transcriptional regulator</fullName>
    </submittedName>
</protein>